<dbReference type="SMART" id="SM00729">
    <property type="entry name" value="Elp3"/>
    <property type="match status" value="1"/>
</dbReference>
<evidence type="ECO:0000313" key="8">
    <source>
        <dbReference type="EMBL" id="MFC1849566.1"/>
    </source>
</evidence>
<dbReference type="SFLD" id="SFLDG01384">
    <property type="entry name" value="thioether_bond_formation_requi"/>
    <property type="match status" value="1"/>
</dbReference>
<sequence length="460" mass="51835">MADIYQLNDKPQIPQDFFVEKLDDSLLILHPDTSAWLELNATGLLLLQLADGNRTINDIVLSLAQRYQRSPTQVSADTLAFFNNLSRSGFLGPDRADQSSSSRAPAQANHLFLHLTQECNLACPHCYTHSDPHYTRKPGADKVEKLLDDCAQQGFTSITISGGEPLLYPELEKILHHARAHFHVSLITNGTLLTPSLIKVLKETCHSIQISLDGSTAAVHDNIRGPGSYDETIQGLKLLQDSACGDKVSLCATVSRKNIHDVPAIIDFADRIGIPILRFLPLMVQGRASNLKDDLLPEDRDLIKLYDSILPYLTGKRSGTTITGFMSGLLMQPIPGAHRDQWCPVGRSFIMKFNGDIAPCILMMDKNWKIGNLFRDKLSDIMNNKQMQHLSLMIRRRRDLIERCRTCSWKNLCQAGCPGIALQHTGTFKDVDRFCDYRRELYPRLFSQMLRQRREQLAEL</sequence>
<keyword evidence="9" id="KW-1185">Reference proteome</keyword>
<evidence type="ECO:0000256" key="4">
    <source>
        <dbReference type="ARBA" id="ARBA00022723"/>
    </source>
</evidence>
<dbReference type="InterPro" id="IPR034391">
    <property type="entry name" value="AdoMet-like_SPASM_containing"/>
</dbReference>
<dbReference type="Pfam" id="PF13186">
    <property type="entry name" value="SPASM"/>
    <property type="match status" value="1"/>
</dbReference>
<evidence type="ECO:0000256" key="5">
    <source>
        <dbReference type="ARBA" id="ARBA00023004"/>
    </source>
</evidence>
<keyword evidence="3" id="KW-0949">S-adenosyl-L-methionine</keyword>
<comment type="caution">
    <text evidence="8">The sequence shown here is derived from an EMBL/GenBank/DDBJ whole genome shotgun (WGS) entry which is preliminary data.</text>
</comment>
<keyword evidence="6" id="KW-0411">Iron-sulfur</keyword>
<dbReference type="InterPro" id="IPR013785">
    <property type="entry name" value="Aldolase_TIM"/>
</dbReference>
<dbReference type="SFLD" id="SFLDG01387">
    <property type="entry name" value="BtrN-like_SPASM_domain_contain"/>
    <property type="match status" value="1"/>
</dbReference>
<dbReference type="SFLD" id="SFLDG01067">
    <property type="entry name" value="SPASM/twitch_domain_containing"/>
    <property type="match status" value="1"/>
</dbReference>
<accession>A0ABV6YTQ1</accession>
<feature type="domain" description="Radical SAM core" evidence="7">
    <location>
        <begin position="105"/>
        <end position="313"/>
    </location>
</feature>
<dbReference type="EMBL" id="JBHPBY010000046">
    <property type="protein sequence ID" value="MFC1849566.1"/>
    <property type="molecule type" value="Genomic_DNA"/>
</dbReference>
<dbReference type="InterPro" id="IPR006638">
    <property type="entry name" value="Elp3/MiaA/NifB-like_rSAM"/>
</dbReference>
<gene>
    <name evidence="8" type="ORF">ACFL27_05080</name>
</gene>
<dbReference type="Gene3D" id="1.10.10.1150">
    <property type="entry name" value="Coenzyme PQQ synthesis protein D (PqqD)"/>
    <property type="match status" value="1"/>
</dbReference>
<dbReference type="InterPro" id="IPR050377">
    <property type="entry name" value="Radical_SAM_PqqE_MftC-like"/>
</dbReference>
<dbReference type="Gene3D" id="3.20.20.70">
    <property type="entry name" value="Aldolase class I"/>
    <property type="match status" value="1"/>
</dbReference>
<evidence type="ECO:0000256" key="1">
    <source>
        <dbReference type="ARBA" id="ARBA00001966"/>
    </source>
</evidence>
<dbReference type="PANTHER" id="PTHR11228:SF7">
    <property type="entry name" value="PQQA PEPTIDE CYCLASE"/>
    <property type="match status" value="1"/>
</dbReference>
<dbReference type="InterPro" id="IPR041881">
    <property type="entry name" value="PqqD_sf"/>
</dbReference>
<dbReference type="InterPro" id="IPR007197">
    <property type="entry name" value="rSAM"/>
</dbReference>
<evidence type="ECO:0000256" key="6">
    <source>
        <dbReference type="ARBA" id="ARBA00023014"/>
    </source>
</evidence>
<evidence type="ECO:0000256" key="3">
    <source>
        <dbReference type="ARBA" id="ARBA00022691"/>
    </source>
</evidence>
<dbReference type="SFLD" id="SFLDS00029">
    <property type="entry name" value="Radical_SAM"/>
    <property type="match status" value="1"/>
</dbReference>
<proteinExistence type="predicted"/>
<evidence type="ECO:0000259" key="7">
    <source>
        <dbReference type="PROSITE" id="PS51918"/>
    </source>
</evidence>
<protein>
    <submittedName>
        <fullName evidence="8">PqqD family peptide modification chaperone</fullName>
    </submittedName>
</protein>
<dbReference type="PANTHER" id="PTHR11228">
    <property type="entry name" value="RADICAL SAM DOMAIN PROTEIN"/>
    <property type="match status" value="1"/>
</dbReference>
<dbReference type="InterPro" id="IPR008792">
    <property type="entry name" value="PQQD"/>
</dbReference>
<comment type="cofactor">
    <cofactor evidence="1">
        <name>[4Fe-4S] cluster</name>
        <dbReference type="ChEBI" id="CHEBI:49883"/>
    </cofactor>
</comment>
<organism evidence="8 9">
    <name type="scientific">candidate division CSSED10-310 bacterium</name>
    <dbReference type="NCBI Taxonomy" id="2855610"/>
    <lineage>
        <taxon>Bacteria</taxon>
        <taxon>Bacteria division CSSED10-310</taxon>
    </lineage>
</organism>
<reference evidence="8 9" key="1">
    <citation type="submission" date="2024-09" db="EMBL/GenBank/DDBJ databases">
        <title>Laminarin stimulates single cell rates of sulfate reduction while oxygen inhibits transcriptomic activity in coastal marine sediment.</title>
        <authorList>
            <person name="Lindsay M."/>
            <person name="Orcutt B."/>
            <person name="Emerson D."/>
            <person name="Stepanauskas R."/>
            <person name="D'Angelo T."/>
        </authorList>
    </citation>
    <scope>NUCLEOTIDE SEQUENCE [LARGE SCALE GENOMIC DNA]</scope>
    <source>
        <strain evidence="8">SAG AM-311-K15</strain>
    </source>
</reference>
<dbReference type="SFLD" id="SFLDG01386">
    <property type="entry name" value="main_SPASM_domain-containing"/>
    <property type="match status" value="1"/>
</dbReference>
<dbReference type="InterPro" id="IPR023885">
    <property type="entry name" value="4Fe4S-binding_SPASM_dom"/>
</dbReference>
<dbReference type="PROSITE" id="PS51918">
    <property type="entry name" value="RADICAL_SAM"/>
    <property type="match status" value="1"/>
</dbReference>
<keyword evidence="5" id="KW-0408">Iron</keyword>
<dbReference type="Proteomes" id="UP001594351">
    <property type="component" value="Unassembled WGS sequence"/>
</dbReference>
<name>A0ABV6YTQ1_UNCC1</name>
<dbReference type="Pfam" id="PF04055">
    <property type="entry name" value="Radical_SAM"/>
    <property type="match status" value="1"/>
</dbReference>
<dbReference type="NCBIfam" id="TIGR04085">
    <property type="entry name" value="rSAM_more_4Fe4S"/>
    <property type="match status" value="1"/>
</dbReference>
<dbReference type="CDD" id="cd01335">
    <property type="entry name" value="Radical_SAM"/>
    <property type="match status" value="1"/>
</dbReference>
<dbReference type="InterPro" id="IPR023867">
    <property type="entry name" value="Sulphatase_maturase_rSAM"/>
</dbReference>
<evidence type="ECO:0000313" key="9">
    <source>
        <dbReference type="Proteomes" id="UP001594351"/>
    </source>
</evidence>
<dbReference type="SUPFAM" id="SSF102114">
    <property type="entry name" value="Radical SAM enzymes"/>
    <property type="match status" value="1"/>
</dbReference>
<keyword evidence="4" id="KW-0479">Metal-binding</keyword>
<keyword evidence="2" id="KW-0004">4Fe-4S</keyword>
<dbReference type="InterPro" id="IPR058240">
    <property type="entry name" value="rSAM_sf"/>
</dbReference>
<dbReference type="Pfam" id="PF05402">
    <property type="entry name" value="PqqD"/>
    <property type="match status" value="1"/>
</dbReference>
<evidence type="ECO:0000256" key="2">
    <source>
        <dbReference type="ARBA" id="ARBA00022485"/>
    </source>
</evidence>